<accession>A0A8I0DN80</accession>
<dbReference type="Proteomes" id="UP000662088">
    <property type="component" value="Unassembled WGS sequence"/>
</dbReference>
<reference evidence="3" key="1">
    <citation type="submission" date="2020-08" db="EMBL/GenBank/DDBJ databases">
        <title>Genome public.</title>
        <authorList>
            <person name="Liu C."/>
            <person name="Sun Q."/>
        </authorList>
    </citation>
    <scope>NUCLEOTIDE SEQUENCE</scope>
    <source>
        <strain evidence="3">NSJ-42</strain>
    </source>
</reference>
<gene>
    <name evidence="3" type="ORF">H8R92_06765</name>
</gene>
<protein>
    <submittedName>
        <fullName evidence="3">PepSY domain-containing protein</fullName>
    </submittedName>
</protein>
<dbReference type="PROSITE" id="PS51257">
    <property type="entry name" value="PROKAR_LIPOPROTEIN"/>
    <property type="match status" value="1"/>
</dbReference>
<evidence type="ECO:0000313" key="3">
    <source>
        <dbReference type="EMBL" id="MBC5640134.1"/>
    </source>
</evidence>
<feature type="domain" description="PepSY" evidence="2">
    <location>
        <begin position="157"/>
        <end position="219"/>
    </location>
</feature>
<dbReference type="Pfam" id="PF03413">
    <property type="entry name" value="PepSY"/>
    <property type="match status" value="2"/>
</dbReference>
<keyword evidence="4" id="KW-1185">Reference proteome</keyword>
<sequence length="221" mass="25051">MKKITISTIILSTCLGFVGCSNTVGLNNSYESSTTTSLNNSSENTNSNTINTNNIPYSTNQNLPTQNTISSDEAKQIALQHANLSDNQVTFIKVSQDYDDGIKKYEIEFYYNNTEYDYEINAYSGEILKFDYDAEYYNPSNTISYSNSQSSSTQNLISSDEAKNIALQHANLTDNQVTFIKVSKDYDDGIHIYEVEFHYNNREYNYDINAINGTILSYEQD</sequence>
<dbReference type="AlphaFoldDB" id="A0A8I0DN80"/>
<dbReference type="EMBL" id="JACOOQ010000009">
    <property type="protein sequence ID" value="MBC5640134.1"/>
    <property type="molecule type" value="Genomic_DNA"/>
</dbReference>
<evidence type="ECO:0000256" key="1">
    <source>
        <dbReference type="SAM" id="MobiDB-lite"/>
    </source>
</evidence>
<feature type="domain" description="PepSY" evidence="2">
    <location>
        <begin position="69"/>
        <end position="129"/>
    </location>
</feature>
<evidence type="ECO:0000259" key="2">
    <source>
        <dbReference type="Pfam" id="PF03413"/>
    </source>
</evidence>
<dbReference type="RefSeq" id="WP_186835053.1">
    <property type="nucleotide sequence ID" value="NZ_JACOOQ010000009.1"/>
</dbReference>
<dbReference type="InterPro" id="IPR025711">
    <property type="entry name" value="PepSY"/>
</dbReference>
<comment type="caution">
    <text evidence="3">The sequence shown here is derived from an EMBL/GenBank/DDBJ whole genome shotgun (WGS) entry which is preliminary data.</text>
</comment>
<organism evidence="3 4">
    <name type="scientific">Clostridium lentum</name>
    <dbReference type="NCBI Taxonomy" id="2763037"/>
    <lineage>
        <taxon>Bacteria</taxon>
        <taxon>Bacillati</taxon>
        <taxon>Bacillota</taxon>
        <taxon>Clostridia</taxon>
        <taxon>Eubacteriales</taxon>
        <taxon>Clostridiaceae</taxon>
        <taxon>Clostridium</taxon>
    </lineage>
</organism>
<dbReference type="Gene3D" id="3.10.450.40">
    <property type="match status" value="2"/>
</dbReference>
<evidence type="ECO:0000313" key="4">
    <source>
        <dbReference type="Proteomes" id="UP000662088"/>
    </source>
</evidence>
<proteinExistence type="predicted"/>
<feature type="region of interest" description="Disordered" evidence="1">
    <location>
        <begin position="31"/>
        <end position="50"/>
    </location>
</feature>
<name>A0A8I0DN80_9CLOT</name>